<dbReference type="OrthoDB" id="225944at2157"/>
<dbReference type="GO" id="GO:0006313">
    <property type="term" value="P:DNA transposition"/>
    <property type="evidence" value="ECO:0007669"/>
    <property type="project" value="InterPro"/>
</dbReference>
<comment type="caution">
    <text evidence="2">The sequence shown here is derived from an EMBL/GenBank/DDBJ whole genome shotgun (WGS) entry which is preliminary data.</text>
</comment>
<proteinExistence type="predicted"/>
<dbReference type="InterPro" id="IPR002559">
    <property type="entry name" value="Transposase_11"/>
</dbReference>
<evidence type="ECO:0000313" key="2">
    <source>
        <dbReference type="EMBL" id="GGL67050.1"/>
    </source>
</evidence>
<feature type="domain" description="Transposase IS4-like" evidence="1">
    <location>
        <begin position="330"/>
        <end position="564"/>
    </location>
</feature>
<dbReference type="GO" id="GO:0003677">
    <property type="term" value="F:DNA binding"/>
    <property type="evidence" value="ECO:0007669"/>
    <property type="project" value="InterPro"/>
</dbReference>
<keyword evidence="3" id="KW-1185">Reference proteome</keyword>
<sequence>MADDDLPEIVERLVEQADTLLDNHDNISQIVKHLDIPFDALSDQYDQPQSSTRFGFAPIVRTFLYRELCDYSDSELAGRLDTWPYLTQRFGFSPDEGSPTQGGLSYMWRNRLGLDTRRVINQTAEAIQSLAADRDIRLTEVAPPAPDPDDVTDGDDELEPVHHFVDRNVGQFMDLARDTVFTAFDTGRANNTKHADDRVWYSQTKASFLGERSGTRVAFRSLNRQYGDKETDVLHNDTHTRAVKKLATPETHQYELSDYVETDGTPTPPWRRIANTIQDQYADAVDGFVDAVRNTGMFQEPAVAAIDITHDQFHVSPWKSEDEIEPDDERIVVNDAGKTKVPKDDYPEMVEGMKGGHEYGYAYATLTIVGNNVPLVLAVEPVRHNSIWEGDDGESVSYAEIVDRLLEQALEHVDLHMVMVDRGFDAHGVQDVIDSHDLTYLIPKQKYERDLDGIEKVRNHEVADIAVEPDVTLGTGADTGTNEAREHEVQFMYVPAQTEDFEVVDDRPTSNGEGGGSCEDTEEMSYAVFMTNRDDVSPDEAMGLIGRYERRWDIENAYKSISRFLPSIASTDFRMRCFSFMFATLLYNVWRLTDYTMKVLVYEKYDGYGPEEGRLRPRPEISANGCIDSMLNCLPPPY</sequence>
<dbReference type="Proteomes" id="UP000607197">
    <property type="component" value="Unassembled WGS sequence"/>
</dbReference>
<name>A0A830FEG6_9EURY</name>
<protein>
    <recommendedName>
        <fullName evidence="1">Transposase IS4-like domain-containing protein</fullName>
    </recommendedName>
</protein>
<dbReference type="EMBL" id="BMPG01000003">
    <property type="protein sequence ID" value="GGL67050.1"/>
    <property type="molecule type" value="Genomic_DNA"/>
</dbReference>
<organism evidence="2 3">
    <name type="scientific">Halocalculus aciditolerans</name>
    <dbReference type="NCBI Taxonomy" id="1383812"/>
    <lineage>
        <taxon>Archaea</taxon>
        <taxon>Methanobacteriati</taxon>
        <taxon>Methanobacteriota</taxon>
        <taxon>Stenosarchaea group</taxon>
        <taxon>Halobacteria</taxon>
        <taxon>Halobacteriales</taxon>
        <taxon>Halobacteriaceae</taxon>
        <taxon>Halocalculus</taxon>
    </lineage>
</organism>
<reference evidence="2" key="2">
    <citation type="submission" date="2020-09" db="EMBL/GenBank/DDBJ databases">
        <authorList>
            <person name="Sun Q."/>
            <person name="Ohkuma M."/>
        </authorList>
    </citation>
    <scope>NUCLEOTIDE SEQUENCE</scope>
    <source>
        <strain evidence="2">JCM 19596</strain>
    </source>
</reference>
<accession>A0A830FEG6</accession>
<evidence type="ECO:0000313" key="3">
    <source>
        <dbReference type="Proteomes" id="UP000607197"/>
    </source>
</evidence>
<dbReference type="GO" id="GO:0004803">
    <property type="term" value="F:transposase activity"/>
    <property type="evidence" value="ECO:0007669"/>
    <property type="project" value="InterPro"/>
</dbReference>
<dbReference type="Pfam" id="PF01609">
    <property type="entry name" value="DDE_Tnp_1"/>
    <property type="match status" value="1"/>
</dbReference>
<dbReference type="AlphaFoldDB" id="A0A830FEG6"/>
<reference evidence="2" key="1">
    <citation type="journal article" date="2014" name="Int. J. Syst. Evol. Microbiol.">
        <title>Complete genome sequence of Corynebacterium casei LMG S-19264T (=DSM 44701T), isolated from a smear-ripened cheese.</title>
        <authorList>
            <consortium name="US DOE Joint Genome Institute (JGI-PGF)"/>
            <person name="Walter F."/>
            <person name="Albersmeier A."/>
            <person name="Kalinowski J."/>
            <person name="Ruckert C."/>
        </authorList>
    </citation>
    <scope>NUCLEOTIDE SEQUENCE</scope>
    <source>
        <strain evidence="2">JCM 19596</strain>
    </source>
</reference>
<gene>
    <name evidence="2" type="ORF">GCM10009039_26310</name>
</gene>
<evidence type="ECO:0000259" key="1">
    <source>
        <dbReference type="Pfam" id="PF01609"/>
    </source>
</evidence>
<dbReference type="RefSeq" id="WP_188979646.1">
    <property type="nucleotide sequence ID" value="NZ_BMPG01000003.1"/>
</dbReference>